<dbReference type="EMBL" id="ASHR01000024">
    <property type="protein sequence ID" value="ERG64318.1"/>
    <property type="molecule type" value="Genomic_DNA"/>
</dbReference>
<dbReference type="AlphaFoldDB" id="U1LB57"/>
<dbReference type="OrthoDB" id="4966056at2"/>
<evidence type="ECO:0000256" key="2">
    <source>
        <dbReference type="SAM" id="Phobius"/>
    </source>
</evidence>
<dbReference type="Proteomes" id="UP000016462">
    <property type="component" value="Unassembled WGS sequence"/>
</dbReference>
<comment type="caution">
    <text evidence="3">The sequence shown here is derived from an EMBL/GenBank/DDBJ whole genome shotgun (WGS) entry which is preliminary data.</text>
</comment>
<keyword evidence="1" id="KW-0175">Coiled coil</keyword>
<keyword evidence="4" id="KW-1185">Reference proteome</keyword>
<proteinExistence type="predicted"/>
<feature type="transmembrane region" description="Helical" evidence="2">
    <location>
        <begin position="235"/>
        <end position="254"/>
    </location>
</feature>
<dbReference type="RefSeq" id="WP_021010514.1">
    <property type="nucleotide sequence ID" value="NZ_ASHR01000024.1"/>
</dbReference>
<keyword evidence="2" id="KW-0812">Transmembrane</keyword>
<feature type="transmembrane region" description="Helical" evidence="2">
    <location>
        <begin position="266"/>
        <end position="286"/>
    </location>
</feature>
<evidence type="ECO:0000313" key="3">
    <source>
        <dbReference type="EMBL" id="ERG64318.1"/>
    </source>
</evidence>
<keyword evidence="2" id="KW-0472">Membrane</keyword>
<evidence type="ECO:0000313" key="4">
    <source>
        <dbReference type="Proteomes" id="UP000016462"/>
    </source>
</evidence>
<protein>
    <submittedName>
        <fullName evidence="3">Uncharacterized protein</fullName>
    </submittedName>
</protein>
<accession>U1LB57</accession>
<gene>
    <name evidence="3" type="ORF">L332_07605</name>
</gene>
<organism evidence="3 4">
    <name type="scientific">Agrococcus pavilionensis RW1</name>
    <dbReference type="NCBI Taxonomy" id="1330458"/>
    <lineage>
        <taxon>Bacteria</taxon>
        <taxon>Bacillati</taxon>
        <taxon>Actinomycetota</taxon>
        <taxon>Actinomycetes</taxon>
        <taxon>Micrococcales</taxon>
        <taxon>Microbacteriaceae</taxon>
        <taxon>Agrococcus</taxon>
    </lineage>
</organism>
<feature type="coiled-coil region" evidence="1">
    <location>
        <begin position="92"/>
        <end position="126"/>
    </location>
</feature>
<name>U1LB57_9MICO</name>
<sequence length="429" mass="45569">MTYRSPTAGYALRPLAGNPDKIETDAASFIRLADDLDALSSELQAIGTSDVHRSKGTDALAELALKAKPEVDKAEQRYRSTAEVLQAYAPQLRKAKDWIDDHQESIEQAERDWEAAVEAAEDARREQRSLTRVMPWEDDPTDAELTAAQGAVSSAEGAESTAKGIRDERWESFETVFSTWSDAYDDAVAGVDGAIEAAGNNDGFWEGLADFLDILGWVVTGLAIIALFVSGPIGLALMALVVVGSLVLLAGKIAQYATGRTTWQDVALAGFALVTLGAGGAIARVASKGAPTLSGAIGATRAAARPAIRSGMRGPTLNPFTWHRPLSNRVSAWGQARAATPRPGVLVNGFDSIRFGGTETGRTLQFLNTARSNLRQYPGVVNGIDDMIARATPSVASQVGQFSLWSVGTGLDLGDKFGLVPKSDPLVRL</sequence>
<keyword evidence="2" id="KW-1133">Transmembrane helix</keyword>
<reference evidence="3 4" key="1">
    <citation type="journal article" date="2013" name="Genome Announc.">
        <title>First draft genome sequence from a member of the genus agrococcus, isolated from modern microbialites.</title>
        <authorList>
            <person name="White R.A.III."/>
            <person name="Grassa C.J."/>
            <person name="Suttle C.A."/>
        </authorList>
    </citation>
    <scope>NUCLEOTIDE SEQUENCE [LARGE SCALE GENOMIC DNA]</scope>
    <source>
        <strain evidence="3 4">RW1</strain>
    </source>
</reference>
<evidence type="ECO:0000256" key="1">
    <source>
        <dbReference type="SAM" id="Coils"/>
    </source>
</evidence>